<comment type="similarity">
    <text evidence="2">Belongs to the Bcl-2 family.</text>
</comment>
<accession>A0AAV8ZPY7</accession>
<dbReference type="Gene3D" id="1.10.437.10">
    <property type="entry name" value="Blc2-like"/>
    <property type="match status" value="1"/>
</dbReference>
<dbReference type="AlphaFoldDB" id="A0AAV8ZPY7"/>
<keyword evidence="5 7" id="KW-1133">Transmembrane helix</keyword>
<dbReference type="PANTHER" id="PTHR11256:SF48">
    <property type="entry name" value="BCL-2-RELATED OVARIAN KILLER PROTEIN"/>
    <property type="match status" value="1"/>
</dbReference>
<keyword evidence="4" id="KW-0053">Apoptosis</keyword>
<dbReference type="PROSITE" id="PS50062">
    <property type="entry name" value="BCL2_FAMILY"/>
    <property type="match status" value="1"/>
</dbReference>
<dbReference type="InterPro" id="IPR036834">
    <property type="entry name" value="Bcl-2-like_sf"/>
</dbReference>
<dbReference type="FunFam" id="1.10.437.10:FF:000009">
    <property type="entry name" value="Uncharacterized protein, isoform A"/>
    <property type="match status" value="1"/>
</dbReference>
<dbReference type="GO" id="GO:0001836">
    <property type="term" value="P:release of cytochrome c from mitochondria"/>
    <property type="evidence" value="ECO:0007669"/>
    <property type="project" value="TreeGrafter"/>
</dbReference>
<dbReference type="GO" id="GO:0042981">
    <property type="term" value="P:regulation of apoptotic process"/>
    <property type="evidence" value="ECO:0007669"/>
    <property type="project" value="InterPro"/>
</dbReference>
<dbReference type="Pfam" id="PF00452">
    <property type="entry name" value="Bcl-2"/>
    <property type="match status" value="1"/>
</dbReference>
<evidence type="ECO:0000259" key="8">
    <source>
        <dbReference type="SMART" id="SM00337"/>
    </source>
</evidence>
<comment type="caution">
    <text evidence="9">The sequence shown here is derived from an EMBL/GenBank/DDBJ whole genome shotgun (WGS) entry which is preliminary data.</text>
</comment>
<keyword evidence="3 7" id="KW-0812">Transmembrane</keyword>
<evidence type="ECO:0000256" key="3">
    <source>
        <dbReference type="ARBA" id="ARBA00022692"/>
    </source>
</evidence>
<organism evidence="9 10">
    <name type="scientific">Rhamnusium bicolor</name>
    <dbReference type="NCBI Taxonomy" id="1586634"/>
    <lineage>
        <taxon>Eukaryota</taxon>
        <taxon>Metazoa</taxon>
        <taxon>Ecdysozoa</taxon>
        <taxon>Arthropoda</taxon>
        <taxon>Hexapoda</taxon>
        <taxon>Insecta</taxon>
        <taxon>Pterygota</taxon>
        <taxon>Neoptera</taxon>
        <taxon>Endopterygota</taxon>
        <taxon>Coleoptera</taxon>
        <taxon>Polyphaga</taxon>
        <taxon>Cucujiformia</taxon>
        <taxon>Chrysomeloidea</taxon>
        <taxon>Cerambycidae</taxon>
        <taxon>Lepturinae</taxon>
        <taxon>Rhagiini</taxon>
        <taxon>Rhamnusium</taxon>
    </lineage>
</organism>
<dbReference type="GO" id="GO:0005741">
    <property type="term" value="C:mitochondrial outer membrane"/>
    <property type="evidence" value="ECO:0007669"/>
    <property type="project" value="TreeGrafter"/>
</dbReference>
<dbReference type="InterPro" id="IPR002475">
    <property type="entry name" value="Bcl2-like"/>
</dbReference>
<comment type="subcellular location">
    <subcellularLocation>
        <location evidence="1">Membrane</location>
        <topology evidence="1">Single-pass membrane protein</topology>
    </subcellularLocation>
</comment>
<evidence type="ECO:0000313" key="9">
    <source>
        <dbReference type="EMBL" id="KAJ8968583.1"/>
    </source>
</evidence>
<dbReference type="CDD" id="cd06845">
    <property type="entry name" value="Bcl-2_like"/>
    <property type="match status" value="1"/>
</dbReference>
<dbReference type="InterPro" id="IPR046371">
    <property type="entry name" value="Bcl-2_BH1-3"/>
</dbReference>
<dbReference type="InterPro" id="IPR026298">
    <property type="entry name" value="Bcl-2_fam"/>
</dbReference>
<keyword evidence="6 7" id="KW-0472">Membrane</keyword>
<sequence>RWYKKFQKNMELNYVGHGERKTLTPVRPRRKLSIPVTLSIPSTGNEQVAFRRRFSNVGDAVSRKFSTTIGWRSGGSPPEEIVAVGRAMCTLYIRTRLKRAGVFNRKLGLTRVRSAVGSLVGCGAVVRDVFPGLACACSELERMYPKLFTKVARQIGPAPGGGVAGLLLAFGHHLLRSEPTWGKVIAIYSVAGGLAVDCVRQGRHDHLHLILEDMTELLEDRMAHWVNANGGWTGLNAHCLPQDQDISVVEYLAIFGLIAFILLVAYFLVRFCVKMGI</sequence>
<reference evidence="9" key="1">
    <citation type="journal article" date="2023" name="Insect Mol. Biol.">
        <title>Genome sequencing provides insights into the evolution of gene families encoding plant cell wall-degrading enzymes in longhorned beetles.</title>
        <authorList>
            <person name="Shin N.R."/>
            <person name="Okamura Y."/>
            <person name="Kirsch R."/>
            <person name="Pauchet Y."/>
        </authorList>
    </citation>
    <scope>NUCLEOTIDE SEQUENCE</scope>
    <source>
        <strain evidence="9">RBIC_L_NR</strain>
    </source>
</reference>
<evidence type="ECO:0000256" key="5">
    <source>
        <dbReference type="ARBA" id="ARBA00022989"/>
    </source>
</evidence>
<dbReference type="SUPFAM" id="SSF56854">
    <property type="entry name" value="Bcl-2 inhibitors of programmed cell death"/>
    <property type="match status" value="1"/>
</dbReference>
<dbReference type="GO" id="GO:0008630">
    <property type="term" value="P:intrinsic apoptotic signaling pathway in response to DNA damage"/>
    <property type="evidence" value="ECO:0007669"/>
    <property type="project" value="TreeGrafter"/>
</dbReference>
<evidence type="ECO:0000256" key="6">
    <source>
        <dbReference type="ARBA" id="ARBA00023136"/>
    </source>
</evidence>
<dbReference type="GO" id="GO:0097192">
    <property type="term" value="P:extrinsic apoptotic signaling pathway in absence of ligand"/>
    <property type="evidence" value="ECO:0007669"/>
    <property type="project" value="TreeGrafter"/>
</dbReference>
<evidence type="ECO:0000313" key="10">
    <source>
        <dbReference type="Proteomes" id="UP001162156"/>
    </source>
</evidence>
<evidence type="ECO:0000256" key="7">
    <source>
        <dbReference type="SAM" id="Phobius"/>
    </source>
</evidence>
<protein>
    <recommendedName>
        <fullName evidence="8">Bcl-2 Bcl-2 homology region 1-3 domain-containing protein</fullName>
    </recommendedName>
</protein>
<dbReference type="GO" id="GO:0051400">
    <property type="term" value="F:BH domain binding"/>
    <property type="evidence" value="ECO:0007669"/>
    <property type="project" value="TreeGrafter"/>
</dbReference>
<feature type="non-terminal residue" evidence="9">
    <location>
        <position position="1"/>
    </location>
</feature>
<feature type="transmembrane region" description="Helical" evidence="7">
    <location>
        <begin position="251"/>
        <end position="273"/>
    </location>
</feature>
<feature type="domain" description="Bcl-2 Bcl-2 homology region 1-3" evidence="8">
    <location>
        <begin position="133"/>
        <end position="232"/>
    </location>
</feature>
<evidence type="ECO:0000256" key="2">
    <source>
        <dbReference type="ARBA" id="ARBA00009458"/>
    </source>
</evidence>
<gene>
    <name evidence="9" type="ORF">NQ314_002249</name>
</gene>
<dbReference type="SMART" id="SM00337">
    <property type="entry name" value="BCL"/>
    <property type="match status" value="1"/>
</dbReference>
<dbReference type="PANTHER" id="PTHR11256">
    <property type="entry name" value="BCL-2 RELATED"/>
    <property type="match status" value="1"/>
</dbReference>
<dbReference type="PRINTS" id="PR01862">
    <property type="entry name" value="BCL2FAMILY"/>
</dbReference>
<evidence type="ECO:0000256" key="4">
    <source>
        <dbReference type="ARBA" id="ARBA00022703"/>
    </source>
</evidence>
<evidence type="ECO:0000256" key="1">
    <source>
        <dbReference type="ARBA" id="ARBA00004167"/>
    </source>
</evidence>
<dbReference type="EMBL" id="JANEYF010000676">
    <property type="protein sequence ID" value="KAJ8968583.1"/>
    <property type="molecule type" value="Genomic_DNA"/>
</dbReference>
<keyword evidence="10" id="KW-1185">Reference proteome</keyword>
<name>A0AAV8ZPY7_9CUCU</name>
<dbReference type="Proteomes" id="UP001162156">
    <property type="component" value="Unassembled WGS sequence"/>
</dbReference>
<proteinExistence type="inferred from homology"/>